<evidence type="ECO:0000256" key="2">
    <source>
        <dbReference type="ARBA" id="ARBA00022475"/>
    </source>
</evidence>
<keyword evidence="3" id="KW-0328">Glycosyltransferase</keyword>
<dbReference type="CDD" id="cd02522">
    <property type="entry name" value="GT_2_like_a"/>
    <property type="match status" value="1"/>
</dbReference>
<evidence type="ECO:0000256" key="1">
    <source>
        <dbReference type="ARBA" id="ARBA00004236"/>
    </source>
</evidence>
<dbReference type="GO" id="GO:0005886">
    <property type="term" value="C:plasma membrane"/>
    <property type="evidence" value="ECO:0007669"/>
    <property type="project" value="UniProtKB-SubCell"/>
</dbReference>
<dbReference type="EMBL" id="AAOW01000001">
    <property type="protein sequence ID" value="EAR62846.1"/>
    <property type="molecule type" value="Genomic_DNA"/>
</dbReference>
<accession>A0A7U8GTV3</accession>
<sequence length="236" mass="27011">MPDPFLSVVIPVGPEESEITRGLIDDLHLLPQHSEIIFVGCDEKSQAGLKRSTTDRIKAYSVQWAYAEPGRAKQMNAGAKQAAGQYIWFLHIDSRFSPKLIDTLVGNLRCYPERLHYCLLAFMDDGPSSMEMNSLGANLRSLCLGVPFGDQGLLISKQLFAEVGGYPETAPYGEDHLFVWYARQHGIRLKCCRSRLLTSARKYKRKGWLPLTLLYQKLWIKQAWPEFIRLLKKRYF</sequence>
<dbReference type="PANTHER" id="PTHR43646">
    <property type="entry name" value="GLYCOSYLTRANSFERASE"/>
    <property type="match status" value="1"/>
</dbReference>
<keyword evidence="7" id="KW-1185">Reference proteome</keyword>
<dbReference type="AlphaFoldDB" id="A0A7U8GTV3"/>
<evidence type="ECO:0000313" key="7">
    <source>
        <dbReference type="Proteomes" id="UP000002171"/>
    </source>
</evidence>
<evidence type="ECO:0000256" key="3">
    <source>
        <dbReference type="ARBA" id="ARBA00022676"/>
    </source>
</evidence>
<protein>
    <submittedName>
        <fullName evidence="6">Glycosyl transferase</fullName>
    </submittedName>
</protein>
<gene>
    <name evidence="6" type="ORF">MED92_07001</name>
</gene>
<evidence type="ECO:0000313" key="6">
    <source>
        <dbReference type="EMBL" id="EAR62846.1"/>
    </source>
</evidence>
<dbReference type="InterPro" id="IPR026461">
    <property type="entry name" value="Trfase_2_rSAM/seldom_assoc"/>
</dbReference>
<dbReference type="PANTHER" id="PTHR43646:SF2">
    <property type="entry name" value="GLYCOSYLTRANSFERASE 2-LIKE DOMAIN-CONTAINING PROTEIN"/>
    <property type="match status" value="1"/>
</dbReference>
<keyword evidence="5" id="KW-0472">Membrane</keyword>
<proteinExistence type="predicted"/>
<dbReference type="Gene3D" id="3.90.550.10">
    <property type="entry name" value="Spore Coat Polysaccharide Biosynthesis Protein SpsA, Chain A"/>
    <property type="match status" value="1"/>
</dbReference>
<organism evidence="6 7">
    <name type="scientific">Neptuniibacter caesariensis</name>
    <dbReference type="NCBI Taxonomy" id="207954"/>
    <lineage>
        <taxon>Bacteria</taxon>
        <taxon>Pseudomonadati</taxon>
        <taxon>Pseudomonadota</taxon>
        <taxon>Gammaproteobacteria</taxon>
        <taxon>Oceanospirillales</taxon>
        <taxon>Oceanospirillaceae</taxon>
        <taxon>Neptuniibacter</taxon>
    </lineage>
</organism>
<dbReference type="RefSeq" id="WP_007021864.1">
    <property type="nucleotide sequence ID" value="NZ_CH724126.1"/>
</dbReference>
<dbReference type="OrthoDB" id="5291101at2"/>
<evidence type="ECO:0000256" key="5">
    <source>
        <dbReference type="ARBA" id="ARBA00023136"/>
    </source>
</evidence>
<keyword evidence="4 6" id="KW-0808">Transferase</keyword>
<dbReference type="GO" id="GO:0016757">
    <property type="term" value="F:glycosyltransferase activity"/>
    <property type="evidence" value="ECO:0007669"/>
    <property type="project" value="UniProtKB-KW"/>
</dbReference>
<dbReference type="Proteomes" id="UP000002171">
    <property type="component" value="Unassembled WGS sequence"/>
</dbReference>
<name>A0A7U8GTV3_NEPCE</name>
<comment type="caution">
    <text evidence="6">The sequence shown here is derived from an EMBL/GenBank/DDBJ whole genome shotgun (WGS) entry which is preliminary data.</text>
</comment>
<dbReference type="InterPro" id="IPR029044">
    <property type="entry name" value="Nucleotide-diphossugar_trans"/>
</dbReference>
<comment type="subcellular location">
    <subcellularLocation>
        <location evidence="1">Cell membrane</location>
    </subcellularLocation>
</comment>
<reference evidence="6 7" key="1">
    <citation type="submission" date="2006-02" db="EMBL/GenBank/DDBJ databases">
        <authorList>
            <person name="Pinhassi J."/>
            <person name="Pedros-Alio C."/>
            <person name="Ferriera S."/>
            <person name="Johnson J."/>
            <person name="Kravitz S."/>
            <person name="Halpern A."/>
            <person name="Remington K."/>
            <person name="Beeson K."/>
            <person name="Tran B."/>
            <person name="Rogers Y.-H."/>
            <person name="Friedman R."/>
            <person name="Venter J.C."/>
        </authorList>
    </citation>
    <scope>NUCLEOTIDE SEQUENCE [LARGE SCALE GENOMIC DNA]</scope>
    <source>
        <strain evidence="6 7">MED92</strain>
    </source>
</reference>
<keyword evidence="2" id="KW-1003">Cell membrane</keyword>
<dbReference type="SUPFAM" id="SSF53448">
    <property type="entry name" value="Nucleotide-diphospho-sugar transferases"/>
    <property type="match status" value="1"/>
</dbReference>
<evidence type="ECO:0000256" key="4">
    <source>
        <dbReference type="ARBA" id="ARBA00022679"/>
    </source>
</evidence>